<sequence>MFRFTIDNWVNKYLWPNKVSKLPQPFRQVLGGHTTAPVGDHFIWLEVFISSFCGVALLEGVFEHSSVFNSHHLHNIIASYGATAILCFNVHQSPLAQPRNVLVGHFVASVIGVGVQKLFSLSEAGRSHYWASGALSLAISSVLMSILNCVHPPAGASALLPSIDDRIREISWWYLPAQLVSSMLMISVALITGNVIRQYPSYWWSPNDLGKKRHPKSAEAEGSEQISEEESLVGDFEITRIKGFGRIEITSSSVMIPEELNVEVIDMEWLSKARKSLLTLEAAAA</sequence>
<evidence type="ECO:0000259" key="1">
    <source>
        <dbReference type="Pfam" id="PF04982"/>
    </source>
</evidence>
<proteinExistence type="predicted"/>
<keyword evidence="2" id="KW-0223">Dioxygenase</keyword>
<evidence type="ECO:0000313" key="2">
    <source>
        <dbReference type="EMBL" id="OVF07728.1"/>
    </source>
</evidence>
<evidence type="ECO:0000313" key="3">
    <source>
        <dbReference type="Proteomes" id="UP000195602"/>
    </source>
</evidence>
<dbReference type="PANTHER" id="PTHR33741">
    <property type="entry name" value="TRANSMEMBRANE PROTEIN DDB_G0269096-RELATED"/>
    <property type="match status" value="1"/>
</dbReference>
<dbReference type="AlphaFoldDB" id="A0AA91T0Z9"/>
<dbReference type="KEGG" id="clus:A9F13_11g00638"/>
<dbReference type="GO" id="GO:0051213">
    <property type="term" value="F:dioxygenase activity"/>
    <property type="evidence" value="ECO:0007669"/>
    <property type="project" value="UniProtKB-KW"/>
</dbReference>
<accession>A0AA91T0Z9</accession>
<dbReference type="Pfam" id="PF04982">
    <property type="entry name" value="TM_HPP"/>
    <property type="match status" value="1"/>
</dbReference>
<dbReference type="InterPro" id="IPR007065">
    <property type="entry name" value="HPP"/>
</dbReference>
<name>A0AA91T0Z9_CLALS</name>
<dbReference type="Proteomes" id="UP000195602">
    <property type="component" value="Unassembled WGS sequence"/>
</dbReference>
<comment type="caution">
    <text evidence="2">The sequence shown here is derived from an EMBL/GenBank/DDBJ whole genome shotgun (WGS) entry which is preliminary data.</text>
</comment>
<protein>
    <submittedName>
        <fullName evidence="2">1,2-dihydroxy-3-keto-5-methylthiopentene dioxygenase</fullName>
    </submittedName>
</protein>
<reference evidence="2 3" key="1">
    <citation type="submission" date="2017-04" db="EMBL/GenBank/DDBJ databases">
        <title>Draft genome of the yeast Clavispora lusitaniae type strain CBS 6936.</title>
        <authorList>
            <person name="Durrens P."/>
            <person name="Klopp C."/>
            <person name="Biteau N."/>
            <person name="Fitton-Ouhabi V."/>
            <person name="Dementhon K."/>
            <person name="Accoceberry I."/>
            <person name="Sherman D.J."/>
            <person name="Noel T."/>
        </authorList>
    </citation>
    <scope>NUCLEOTIDE SEQUENCE [LARGE SCALE GENOMIC DNA]</scope>
    <source>
        <strain evidence="2 3">CBS 6936</strain>
    </source>
</reference>
<dbReference type="InterPro" id="IPR058581">
    <property type="entry name" value="TM_HPP"/>
</dbReference>
<keyword evidence="2" id="KW-0560">Oxidoreductase</keyword>
<feature type="domain" description="HPP transmembrane region" evidence="1">
    <location>
        <begin position="42"/>
        <end position="200"/>
    </location>
</feature>
<dbReference type="PANTHER" id="PTHR33741:SF5">
    <property type="entry name" value="TRANSMEMBRANE PROTEIN DDB_G0269096-RELATED"/>
    <property type="match status" value="1"/>
</dbReference>
<organism evidence="2 3">
    <name type="scientific">Clavispora lusitaniae</name>
    <name type="common">Candida lusitaniae</name>
    <dbReference type="NCBI Taxonomy" id="36911"/>
    <lineage>
        <taxon>Eukaryota</taxon>
        <taxon>Fungi</taxon>
        <taxon>Dikarya</taxon>
        <taxon>Ascomycota</taxon>
        <taxon>Saccharomycotina</taxon>
        <taxon>Pichiomycetes</taxon>
        <taxon>Metschnikowiaceae</taxon>
        <taxon>Clavispora</taxon>
    </lineage>
</organism>
<gene>
    <name evidence="2" type="ORF">A9F13_11g00638</name>
</gene>
<dbReference type="EMBL" id="LYUB02000011">
    <property type="protein sequence ID" value="OVF07728.1"/>
    <property type="molecule type" value="Genomic_DNA"/>
</dbReference>